<dbReference type="STRING" id="4081.A0A3Q7I0D5"/>
<organism evidence="1">
    <name type="scientific">Solanum lycopersicum</name>
    <name type="common">Tomato</name>
    <name type="synonym">Lycopersicon esculentum</name>
    <dbReference type="NCBI Taxonomy" id="4081"/>
    <lineage>
        <taxon>Eukaryota</taxon>
        <taxon>Viridiplantae</taxon>
        <taxon>Streptophyta</taxon>
        <taxon>Embryophyta</taxon>
        <taxon>Tracheophyta</taxon>
        <taxon>Spermatophyta</taxon>
        <taxon>Magnoliopsida</taxon>
        <taxon>eudicotyledons</taxon>
        <taxon>Gunneridae</taxon>
        <taxon>Pentapetalae</taxon>
        <taxon>asterids</taxon>
        <taxon>lamiids</taxon>
        <taxon>Solanales</taxon>
        <taxon>Solanaceae</taxon>
        <taxon>Solanoideae</taxon>
        <taxon>Solaneae</taxon>
        <taxon>Solanum</taxon>
        <taxon>Solanum subgen. Lycopersicon</taxon>
    </lineage>
</organism>
<evidence type="ECO:0000313" key="1">
    <source>
        <dbReference type="EnsemblPlants" id="Solyc09g042335.1.1"/>
    </source>
</evidence>
<sequence length="144" mass="16750">MDPLNCNEVLYIEVFDEKNYFLIGPHSRIILVVNENGYYVITPFILLAHNRNSLQAPIIVNRARADEQSSCVANKKVEEDQVPTLKSTKLFQLYIKLINDNVEPNNTYTIPKDTKTLSQSAFVTFMAYKMQHSMKTRRYNLLFK</sequence>
<keyword evidence="2" id="KW-1185">Reference proteome</keyword>
<evidence type="ECO:0000313" key="2">
    <source>
        <dbReference type="Proteomes" id="UP000004994"/>
    </source>
</evidence>
<protein>
    <submittedName>
        <fullName evidence="1">Uncharacterized protein</fullName>
    </submittedName>
</protein>
<dbReference type="Proteomes" id="UP000004994">
    <property type="component" value="Chromosome 9"/>
</dbReference>
<reference evidence="1" key="2">
    <citation type="submission" date="2019-01" db="UniProtKB">
        <authorList>
            <consortium name="EnsemblPlants"/>
        </authorList>
    </citation>
    <scope>IDENTIFICATION</scope>
    <source>
        <strain evidence="1">cv. Heinz 1706</strain>
    </source>
</reference>
<dbReference type="AlphaFoldDB" id="A0A3Q7I0D5"/>
<proteinExistence type="predicted"/>
<reference evidence="1" key="1">
    <citation type="journal article" date="2012" name="Nature">
        <title>The tomato genome sequence provides insights into fleshy fruit evolution.</title>
        <authorList>
            <consortium name="Tomato Genome Consortium"/>
        </authorList>
    </citation>
    <scope>NUCLEOTIDE SEQUENCE [LARGE SCALE GENOMIC DNA]</scope>
    <source>
        <strain evidence="1">cv. Heinz 1706</strain>
    </source>
</reference>
<accession>A0A3Q7I0D5</accession>
<dbReference type="InParanoid" id="A0A3Q7I0D5"/>
<dbReference type="Gramene" id="Solyc09g042335.1.1">
    <property type="protein sequence ID" value="Solyc09g042335.1.1"/>
    <property type="gene ID" value="Solyc09g042335.1"/>
</dbReference>
<dbReference type="EnsemblPlants" id="Solyc09g042335.1.1">
    <property type="protein sequence ID" value="Solyc09g042335.1.1"/>
    <property type="gene ID" value="Solyc09g042335.1"/>
</dbReference>
<name>A0A3Q7I0D5_SOLLC</name>